<dbReference type="GO" id="GO:0010181">
    <property type="term" value="F:FMN binding"/>
    <property type="evidence" value="ECO:0007669"/>
    <property type="project" value="UniProtKB-UniRule"/>
</dbReference>
<evidence type="ECO:0000259" key="8">
    <source>
        <dbReference type="PROSITE" id="PS50902"/>
    </source>
</evidence>
<dbReference type="InterPro" id="IPR010087">
    <property type="entry name" value="Flav_short"/>
</dbReference>
<proteinExistence type="inferred from homology"/>
<dbReference type="Pfam" id="PF00258">
    <property type="entry name" value="Flavodoxin_1"/>
    <property type="match status" value="1"/>
</dbReference>
<keyword evidence="6 7" id="KW-0249">Electron transport</keyword>
<dbReference type="GO" id="GO:0009055">
    <property type="term" value="F:electron transfer activity"/>
    <property type="evidence" value="ECO:0007669"/>
    <property type="project" value="UniProtKB-UniRule"/>
</dbReference>
<dbReference type="GO" id="GO:0016651">
    <property type="term" value="F:oxidoreductase activity, acting on NAD(P)H"/>
    <property type="evidence" value="ECO:0007669"/>
    <property type="project" value="UniProtKB-ARBA"/>
</dbReference>
<dbReference type="InterPro" id="IPR051285">
    <property type="entry name" value="NADH_oxidoreductase_modular"/>
</dbReference>
<comment type="function">
    <text evidence="7">Low-potential electron donor to a number of redox enzymes.</text>
</comment>
<dbReference type="EMBL" id="SVBY01000069">
    <property type="protein sequence ID" value="MBE6093287.1"/>
    <property type="molecule type" value="Genomic_DNA"/>
</dbReference>
<dbReference type="PROSITE" id="PS50902">
    <property type="entry name" value="FLAVODOXIN_LIKE"/>
    <property type="match status" value="1"/>
</dbReference>
<comment type="caution">
    <text evidence="9">The sequence shown here is derived from an EMBL/GenBank/DDBJ whole genome shotgun (WGS) entry which is preliminary data.</text>
</comment>
<dbReference type="AlphaFoldDB" id="A0A927WJX1"/>
<evidence type="ECO:0000313" key="10">
    <source>
        <dbReference type="Proteomes" id="UP000761380"/>
    </source>
</evidence>
<gene>
    <name evidence="9" type="ORF">E7201_09015</name>
</gene>
<comment type="cofactor">
    <cofactor evidence="1 7">
        <name>FMN</name>
        <dbReference type="ChEBI" id="CHEBI:58210"/>
    </cofactor>
</comment>
<name>A0A927WJX1_SELRU</name>
<organism evidence="9 10">
    <name type="scientific">Selenomonas ruminantium</name>
    <dbReference type="NCBI Taxonomy" id="971"/>
    <lineage>
        <taxon>Bacteria</taxon>
        <taxon>Bacillati</taxon>
        <taxon>Bacillota</taxon>
        <taxon>Negativicutes</taxon>
        <taxon>Selenomonadales</taxon>
        <taxon>Selenomonadaceae</taxon>
        <taxon>Selenomonas</taxon>
    </lineage>
</organism>
<evidence type="ECO:0000256" key="4">
    <source>
        <dbReference type="ARBA" id="ARBA00022630"/>
    </source>
</evidence>
<dbReference type="NCBIfam" id="TIGR01753">
    <property type="entry name" value="flav_short"/>
    <property type="match status" value="1"/>
</dbReference>
<reference evidence="9" key="1">
    <citation type="submission" date="2019-04" db="EMBL/GenBank/DDBJ databases">
        <title>Evolution of Biomass-Degrading Anaerobic Consortia Revealed by Metagenomics.</title>
        <authorList>
            <person name="Peng X."/>
        </authorList>
    </citation>
    <scope>NUCLEOTIDE SEQUENCE</scope>
    <source>
        <strain evidence="9">SIG240</strain>
    </source>
</reference>
<protein>
    <recommendedName>
        <fullName evidence="7">Flavodoxin</fullName>
    </recommendedName>
</protein>
<dbReference type="Proteomes" id="UP000761380">
    <property type="component" value="Unassembled WGS sequence"/>
</dbReference>
<evidence type="ECO:0000256" key="3">
    <source>
        <dbReference type="ARBA" id="ARBA00022448"/>
    </source>
</evidence>
<evidence type="ECO:0000256" key="1">
    <source>
        <dbReference type="ARBA" id="ARBA00001917"/>
    </source>
</evidence>
<keyword evidence="3 7" id="KW-0813">Transport</keyword>
<evidence type="ECO:0000313" key="9">
    <source>
        <dbReference type="EMBL" id="MBE6093287.1"/>
    </source>
</evidence>
<keyword evidence="5 7" id="KW-0288">FMN</keyword>
<dbReference type="InterPro" id="IPR008254">
    <property type="entry name" value="Flavodoxin/NO_synth"/>
</dbReference>
<evidence type="ECO:0000256" key="6">
    <source>
        <dbReference type="ARBA" id="ARBA00022982"/>
    </source>
</evidence>
<evidence type="ECO:0000256" key="5">
    <source>
        <dbReference type="ARBA" id="ARBA00022643"/>
    </source>
</evidence>
<dbReference type="SUPFAM" id="SSF52218">
    <property type="entry name" value="Flavoproteins"/>
    <property type="match status" value="1"/>
</dbReference>
<evidence type="ECO:0000256" key="7">
    <source>
        <dbReference type="RuleBase" id="RU367037"/>
    </source>
</evidence>
<feature type="domain" description="Flavodoxin-like" evidence="8">
    <location>
        <begin position="4"/>
        <end position="140"/>
    </location>
</feature>
<dbReference type="InterPro" id="IPR029039">
    <property type="entry name" value="Flavoprotein-like_sf"/>
</dbReference>
<evidence type="ECO:0000256" key="2">
    <source>
        <dbReference type="ARBA" id="ARBA00005267"/>
    </source>
</evidence>
<dbReference type="InterPro" id="IPR001226">
    <property type="entry name" value="Flavodoxin_CS"/>
</dbReference>
<comment type="similarity">
    <text evidence="2 7">Belongs to the flavodoxin family.</text>
</comment>
<keyword evidence="4 7" id="KW-0285">Flavoprotein</keyword>
<dbReference type="PANTHER" id="PTHR32145">
    <property type="entry name" value="DIFLAVIN FLAVOPROTEIN A 2-RELATED"/>
    <property type="match status" value="1"/>
</dbReference>
<dbReference type="PANTHER" id="PTHR32145:SF11">
    <property type="entry name" value="DIFLAVIN FLAVOPROTEIN A 2-RELATED"/>
    <property type="match status" value="1"/>
</dbReference>
<accession>A0A927WJX1</accession>
<dbReference type="Gene3D" id="3.40.50.360">
    <property type="match status" value="1"/>
</dbReference>
<dbReference type="PROSITE" id="PS00201">
    <property type="entry name" value="FLAVODOXIN"/>
    <property type="match status" value="1"/>
</dbReference>
<sequence length="143" mass="15020">MSKVAVVYWSGTGNTEAMAKAIEEGAKSAGAEVSLLEVESFKAATAPEYDGLIFGCPAMGDEVLEEGSFEPVFTDTEKHLSGKPVALFGSYGWGGGAWMESWAERTKGDGAKLFSDGLIVENAPGDAELADCRKLGADFVKSL</sequence>